<protein>
    <submittedName>
        <fullName evidence="1">Uncharacterized protein</fullName>
    </submittedName>
</protein>
<name>A0A5N7MJQ1_9HYPH</name>
<dbReference type="EMBL" id="VOSK01000074">
    <property type="protein sequence ID" value="MPR27133.1"/>
    <property type="molecule type" value="Genomic_DNA"/>
</dbReference>
<evidence type="ECO:0000313" key="2">
    <source>
        <dbReference type="Proteomes" id="UP000403266"/>
    </source>
</evidence>
<sequence>MRFRHNSLLDIYGDQWCAFFIDMQSKGQARTCRTVSACPFTKLERCIRQMEGNNYDLLTCWLKRVMISFSLVIDEKVAPSFGQFLLGKMDSLFEEFNRQNSK</sequence>
<dbReference type="Proteomes" id="UP000403266">
    <property type="component" value="Unassembled WGS sequence"/>
</dbReference>
<organism evidence="1 2">
    <name type="scientific">Microvirga tunisiensis</name>
    <dbReference type="NCBI Taxonomy" id="2108360"/>
    <lineage>
        <taxon>Bacteria</taxon>
        <taxon>Pseudomonadati</taxon>
        <taxon>Pseudomonadota</taxon>
        <taxon>Alphaproteobacteria</taxon>
        <taxon>Hyphomicrobiales</taxon>
        <taxon>Methylobacteriaceae</taxon>
        <taxon>Microvirga</taxon>
    </lineage>
</organism>
<dbReference type="RefSeq" id="WP_152713277.1">
    <property type="nucleotide sequence ID" value="NZ_VOSJ01000074.1"/>
</dbReference>
<dbReference type="AlphaFoldDB" id="A0A5N7MJQ1"/>
<gene>
    <name evidence="1" type="ORF">FS320_18410</name>
</gene>
<proteinExistence type="predicted"/>
<comment type="caution">
    <text evidence="1">The sequence shown here is derived from an EMBL/GenBank/DDBJ whole genome shotgun (WGS) entry which is preliminary data.</text>
</comment>
<keyword evidence="2" id="KW-1185">Reference proteome</keyword>
<evidence type="ECO:0000313" key="1">
    <source>
        <dbReference type="EMBL" id="MPR27133.1"/>
    </source>
</evidence>
<accession>A0A5N7MJQ1</accession>
<reference evidence="1 2" key="1">
    <citation type="journal article" date="2019" name="Syst. Appl. Microbiol.">
        <title>Microvirga tunisiensis sp. nov., a root nodule symbiotic bacterium isolated from Lupinus micranthus and L. luteus grown in Northern Tunisia.</title>
        <authorList>
            <person name="Msaddak A."/>
            <person name="Rejili M."/>
            <person name="Duran D."/>
            <person name="Mars M."/>
            <person name="Palacios J.M."/>
            <person name="Ruiz-Argueso T."/>
            <person name="Rey L."/>
            <person name="Imperial J."/>
        </authorList>
    </citation>
    <scope>NUCLEOTIDE SEQUENCE [LARGE SCALE GENOMIC DNA]</scope>
    <source>
        <strain evidence="1 2">Lmie10</strain>
    </source>
</reference>